<gene>
    <name evidence="1" type="ORF">DY000_02010966</name>
</gene>
<organism evidence="1 2">
    <name type="scientific">Brassica cretica</name>
    <name type="common">Mustard</name>
    <dbReference type="NCBI Taxonomy" id="69181"/>
    <lineage>
        <taxon>Eukaryota</taxon>
        <taxon>Viridiplantae</taxon>
        <taxon>Streptophyta</taxon>
        <taxon>Embryophyta</taxon>
        <taxon>Tracheophyta</taxon>
        <taxon>Spermatophyta</taxon>
        <taxon>Magnoliopsida</taxon>
        <taxon>eudicotyledons</taxon>
        <taxon>Gunneridae</taxon>
        <taxon>Pentapetalae</taxon>
        <taxon>rosids</taxon>
        <taxon>malvids</taxon>
        <taxon>Brassicales</taxon>
        <taxon>Brassicaceae</taxon>
        <taxon>Brassiceae</taxon>
        <taxon>Brassica</taxon>
    </lineage>
</organism>
<comment type="caution">
    <text evidence="1">The sequence shown here is derived from an EMBL/GenBank/DDBJ whole genome shotgun (WGS) entry which is preliminary data.</text>
</comment>
<sequence>MMMRPFRCERVGCVAGRTHDLRRCKPTTEDVAAVVGVLKIGRVTPLDLSLLCLQMSQTKIADEPDMNTE</sequence>
<name>A0ABQ7D0M7_BRACR</name>
<reference evidence="1 2" key="1">
    <citation type="journal article" date="2020" name="BMC Genomics">
        <title>Intraspecific diversification of the crop wild relative Brassica cretica Lam. using demographic model selection.</title>
        <authorList>
            <person name="Kioukis A."/>
            <person name="Michalopoulou V.A."/>
            <person name="Briers L."/>
            <person name="Pirintsos S."/>
            <person name="Studholme D.J."/>
            <person name="Pavlidis P."/>
            <person name="Sarris P.F."/>
        </authorList>
    </citation>
    <scope>NUCLEOTIDE SEQUENCE [LARGE SCALE GENOMIC DNA]</scope>
    <source>
        <strain evidence="2">cv. PFS-1207/04</strain>
    </source>
</reference>
<dbReference type="EMBL" id="QGKV02000759">
    <property type="protein sequence ID" value="KAF3565270.1"/>
    <property type="molecule type" value="Genomic_DNA"/>
</dbReference>
<protein>
    <submittedName>
        <fullName evidence="1">Uncharacterized protein</fullName>
    </submittedName>
</protein>
<evidence type="ECO:0000313" key="1">
    <source>
        <dbReference type="EMBL" id="KAF3565270.1"/>
    </source>
</evidence>
<evidence type="ECO:0000313" key="2">
    <source>
        <dbReference type="Proteomes" id="UP000266723"/>
    </source>
</evidence>
<dbReference type="Proteomes" id="UP000266723">
    <property type="component" value="Unassembled WGS sequence"/>
</dbReference>
<keyword evidence="2" id="KW-1185">Reference proteome</keyword>
<proteinExistence type="predicted"/>
<accession>A0ABQ7D0M7</accession>